<dbReference type="CDD" id="cd00090">
    <property type="entry name" value="HTH_ARSR"/>
    <property type="match status" value="1"/>
</dbReference>
<dbReference type="Proteomes" id="UP000264006">
    <property type="component" value="Chromosome"/>
</dbReference>
<gene>
    <name evidence="2" type="ORF">DVS28_a2552</name>
</gene>
<dbReference type="InterPro" id="IPR036388">
    <property type="entry name" value="WH-like_DNA-bd_sf"/>
</dbReference>
<evidence type="ECO:0000313" key="3">
    <source>
        <dbReference type="Proteomes" id="UP000264006"/>
    </source>
</evidence>
<dbReference type="RefSeq" id="WP_114591757.1">
    <property type="nucleotide sequence ID" value="NZ_CAXIBR010000120.1"/>
</dbReference>
<reference evidence="2 3" key="1">
    <citation type="submission" date="2018-09" db="EMBL/GenBank/DDBJ databases">
        <title>Complete genome sequence of Euzebya sp. DY32-46 isolated from seawater of Pacific Ocean.</title>
        <authorList>
            <person name="Xu L."/>
            <person name="Wu Y.-H."/>
            <person name="Xu X.-W."/>
        </authorList>
    </citation>
    <scope>NUCLEOTIDE SEQUENCE [LARGE SCALE GENOMIC DNA]</scope>
    <source>
        <strain evidence="2 3">DY32-46</strain>
    </source>
</reference>
<organism evidence="2 3">
    <name type="scientific">Euzebya pacifica</name>
    <dbReference type="NCBI Taxonomy" id="1608957"/>
    <lineage>
        <taxon>Bacteria</taxon>
        <taxon>Bacillati</taxon>
        <taxon>Actinomycetota</taxon>
        <taxon>Nitriliruptoria</taxon>
        <taxon>Euzebyales</taxon>
    </lineage>
</organism>
<dbReference type="OrthoDB" id="9784339at2"/>
<dbReference type="AlphaFoldDB" id="A0A346XYD6"/>
<protein>
    <submittedName>
        <fullName evidence="2">Arsenical resistance operon repressor / Arsenate reductase</fullName>
    </submittedName>
</protein>
<feature type="domain" description="HTH arsR-type" evidence="1">
    <location>
        <begin position="8"/>
        <end position="105"/>
    </location>
</feature>
<dbReference type="SUPFAM" id="SSF46785">
    <property type="entry name" value="Winged helix' DNA-binding domain"/>
    <property type="match status" value="1"/>
</dbReference>
<dbReference type="KEGG" id="euz:DVS28_a2552"/>
<dbReference type="InterPro" id="IPR036390">
    <property type="entry name" value="WH_DNA-bd_sf"/>
</dbReference>
<keyword evidence="3" id="KW-1185">Reference proteome</keyword>
<proteinExistence type="predicted"/>
<name>A0A346XYD6_9ACTN</name>
<dbReference type="Pfam" id="PF01022">
    <property type="entry name" value="HTH_5"/>
    <property type="match status" value="1"/>
</dbReference>
<dbReference type="GO" id="GO:0003700">
    <property type="term" value="F:DNA-binding transcription factor activity"/>
    <property type="evidence" value="ECO:0007669"/>
    <property type="project" value="InterPro"/>
</dbReference>
<accession>A0A346XYD6</accession>
<evidence type="ECO:0000259" key="1">
    <source>
        <dbReference type="PROSITE" id="PS50987"/>
    </source>
</evidence>
<dbReference type="InterPro" id="IPR036196">
    <property type="entry name" value="Ptyr_pPase_sf"/>
</dbReference>
<dbReference type="PROSITE" id="PS50987">
    <property type="entry name" value="HTH_ARSR_2"/>
    <property type="match status" value="1"/>
</dbReference>
<evidence type="ECO:0000313" key="2">
    <source>
        <dbReference type="EMBL" id="AXV07233.1"/>
    </source>
</evidence>
<dbReference type="Gene3D" id="1.10.10.10">
    <property type="entry name" value="Winged helix-like DNA-binding domain superfamily/Winged helix DNA-binding domain"/>
    <property type="match status" value="1"/>
</dbReference>
<dbReference type="EMBL" id="CP031165">
    <property type="protein sequence ID" value="AXV07233.1"/>
    <property type="molecule type" value="Genomic_DNA"/>
</dbReference>
<dbReference type="SMART" id="SM00418">
    <property type="entry name" value="HTH_ARSR"/>
    <property type="match status" value="1"/>
</dbReference>
<dbReference type="InterPro" id="IPR001845">
    <property type="entry name" value="HTH_ArsR_DNA-bd_dom"/>
</dbReference>
<dbReference type="Gene3D" id="3.40.50.2300">
    <property type="match status" value="1"/>
</dbReference>
<dbReference type="InterPro" id="IPR011991">
    <property type="entry name" value="ArsR-like_HTH"/>
</dbReference>
<sequence>MNQPELAPMDDALHDRSTVFAALGEPVRLAIVESLLLSDLTPQDIVTAMDIRSNLLAHHLNVLQAAGLLERIRSTGDGRRRYLRLRSDTPRPIVHVPPLHARNVLFVCADHGVRSMIAERLWATISDIPASSAGRAANRTLSPMARRVATETNLGALDRPPTAWQDLRTPPDLLVTLSDVVRETADLPTGPNTTLLHWSTPEPADEQRQTHTDMIQQLAARMHVLVTALGSTNGARERVSA</sequence>
<dbReference type="SUPFAM" id="SSF52788">
    <property type="entry name" value="Phosphotyrosine protein phosphatases I"/>
    <property type="match status" value="1"/>
</dbReference>